<dbReference type="AlphaFoldDB" id="A0A9D7FWE8"/>
<organism evidence="2 3">
    <name type="scientific">Limnobaculum xujianqingii</name>
    <dbReference type="NCBI Taxonomy" id="2738837"/>
    <lineage>
        <taxon>Bacteria</taxon>
        <taxon>Pseudomonadati</taxon>
        <taxon>Pseudomonadota</taxon>
        <taxon>Gammaproteobacteria</taxon>
        <taxon>Enterobacterales</taxon>
        <taxon>Budviciaceae</taxon>
        <taxon>Limnobaculum</taxon>
    </lineage>
</organism>
<protein>
    <submittedName>
        <fullName evidence="2">Phage GP46 family protein</fullName>
    </submittedName>
</protein>
<evidence type="ECO:0000313" key="1">
    <source>
        <dbReference type="EMBL" id="MBK5075082.1"/>
    </source>
</evidence>
<dbReference type="Proteomes" id="UP001296969">
    <property type="component" value="Unassembled WGS sequence"/>
</dbReference>
<dbReference type="InterPro" id="IPR010877">
    <property type="entry name" value="Phage_Mu_Gp46"/>
</dbReference>
<reference evidence="2 4" key="1">
    <citation type="submission" date="2020-11" db="EMBL/GenBank/DDBJ databases">
        <title>Insectihabitans protaetiae gen. nov. sp. nov. and Insectihabitans allomyrinae sp. nov., isolated from larvae of Protaetia brevitarsis seulensis and Allomyrina dichotoma, respectively.</title>
        <authorList>
            <person name="Lee S.D."/>
            <person name="Byeon Y.-S."/>
            <person name="Kim S.-M."/>
            <person name="Yang H.L."/>
            <person name="Kim I.S."/>
        </authorList>
    </citation>
    <scope>NUCLEOTIDE SEQUENCE</scope>
    <source>
        <strain evidence="2">CWB-B4</strain>
        <strain evidence="1 4">CWB-B43</strain>
    </source>
</reference>
<dbReference type="Proteomes" id="UP000807542">
    <property type="component" value="Unassembled WGS sequence"/>
</dbReference>
<evidence type="ECO:0000313" key="2">
    <source>
        <dbReference type="EMBL" id="MBK5178383.1"/>
    </source>
</evidence>
<accession>A0A9D7FWE8</accession>
<name>A0A9D7FWE8_9GAMM</name>
<dbReference type="EMBL" id="JADRCQ010000011">
    <property type="protein sequence ID" value="MBK5075082.1"/>
    <property type="molecule type" value="Genomic_DNA"/>
</dbReference>
<proteinExistence type="predicted"/>
<keyword evidence="4" id="KW-1185">Reference proteome</keyword>
<comment type="caution">
    <text evidence="2">The sequence shown here is derived from an EMBL/GenBank/DDBJ whole genome shotgun (WGS) entry which is preliminary data.</text>
</comment>
<dbReference type="RefSeq" id="WP_228399436.1">
    <property type="nucleotide sequence ID" value="NZ_JADRCP010000011.1"/>
</dbReference>
<sequence length="153" mass="17132">MISDITTVWDVEKSIGDWMQSDALGGELLNGHDLETAILISLFTDGLAKSDDLLDDSDRRGWWGDLDMEFPIGSRLWLLRRQKLTTKVAIKAEDYAKEALQWLVKDGAVSSISVDSQIIYPSTLNLIITYQQPGKNQSSVKFSWVWGAVIDAI</sequence>
<gene>
    <name evidence="2" type="ORF">I2492_18900</name>
    <name evidence="1" type="ORF">I2493_18945</name>
</gene>
<dbReference type="Pfam" id="PF07409">
    <property type="entry name" value="GP46"/>
    <property type="match status" value="1"/>
</dbReference>
<evidence type="ECO:0000313" key="4">
    <source>
        <dbReference type="Proteomes" id="UP001296969"/>
    </source>
</evidence>
<evidence type="ECO:0000313" key="3">
    <source>
        <dbReference type="Proteomes" id="UP000807542"/>
    </source>
</evidence>
<dbReference type="EMBL" id="JADRCP010000011">
    <property type="protein sequence ID" value="MBK5178383.1"/>
    <property type="molecule type" value="Genomic_DNA"/>
</dbReference>